<feature type="transmembrane region" description="Helical" evidence="6">
    <location>
        <begin position="339"/>
        <end position="358"/>
    </location>
</feature>
<feature type="transmembrane region" description="Helical" evidence="6">
    <location>
        <begin position="268"/>
        <end position="288"/>
    </location>
</feature>
<evidence type="ECO:0000256" key="6">
    <source>
        <dbReference type="SAM" id="Phobius"/>
    </source>
</evidence>
<dbReference type="CDD" id="cd17316">
    <property type="entry name" value="MFS_SV2_like"/>
    <property type="match status" value="1"/>
</dbReference>
<accession>A0ABM6RTU8</accession>
<organism evidence="8 9">
    <name type="scientific">Sulfobacillus thermotolerans</name>
    <dbReference type="NCBI Taxonomy" id="338644"/>
    <lineage>
        <taxon>Bacteria</taxon>
        <taxon>Bacillati</taxon>
        <taxon>Bacillota</taxon>
        <taxon>Clostridia</taxon>
        <taxon>Eubacteriales</taxon>
        <taxon>Clostridiales Family XVII. Incertae Sedis</taxon>
        <taxon>Sulfobacillus</taxon>
    </lineage>
</organism>
<dbReference type="EMBL" id="CP019454">
    <property type="protein sequence ID" value="AUW94682.1"/>
    <property type="molecule type" value="Genomic_DNA"/>
</dbReference>
<dbReference type="Proteomes" id="UP000325292">
    <property type="component" value="Chromosome"/>
</dbReference>
<evidence type="ECO:0000259" key="7">
    <source>
        <dbReference type="PROSITE" id="PS50850"/>
    </source>
</evidence>
<evidence type="ECO:0000313" key="9">
    <source>
        <dbReference type="Proteomes" id="UP000325292"/>
    </source>
</evidence>
<evidence type="ECO:0000256" key="2">
    <source>
        <dbReference type="ARBA" id="ARBA00022448"/>
    </source>
</evidence>
<comment type="subcellular location">
    <subcellularLocation>
        <location evidence="1">Cell membrane</location>
        <topology evidence="1">Multi-pass membrane protein</topology>
    </subcellularLocation>
</comment>
<proteinExistence type="predicted"/>
<evidence type="ECO:0000256" key="4">
    <source>
        <dbReference type="ARBA" id="ARBA00022989"/>
    </source>
</evidence>
<dbReference type="PROSITE" id="PS00216">
    <property type="entry name" value="SUGAR_TRANSPORT_1"/>
    <property type="match status" value="1"/>
</dbReference>
<feature type="transmembrane region" description="Helical" evidence="6">
    <location>
        <begin position="64"/>
        <end position="82"/>
    </location>
</feature>
<evidence type="ECO:0000256" key="5">
    <source>
        <dbReference type="ARBA" id="ARBA00023136"/>
    </source>
</evidence>
<reference evidence="8 9" key="1">
    <citation type="journal article" date="2019" name="Sci. Rep.">
        <title>Sulfobacillus thermotolerans: new insights into resistance and metabolic capacities of acidophilic chemolithotrophs.</title>
        <authorList>
            <person name="Panyushkina A.E."/>
            <person name="Babenko V.V."/>
            <person name="Nikitina A.S."/>
            <person name="Selezneva O.V."/>
            <person name="Tsaplina I.A."/>
            <person name="Letarova M.A."/>
            <person name="Kostryukova E.S."/>
            <person name="Letarov A.V."/>
        </authorList>
    </citation>
    <scope>NUCLEOTIDE SEQUENCE [LARGE SCALE GENOMIC DNA]</scope>
    <source>
        <strain evidence="8 9">Kr1</strain>
    </source>
</reference>
<dbReference type="PANTHER" id="PTHR23508">
    <property type="entry name" value="CARBOXYLIC ACID TRANSPORTER PROTEIN HOMOLOG"/>
    <property type="match status" value="1"/>
</dbReference>
<dbReference type="SUPFAM" id="SSF103473">
    <property type="entry name" value="MFS general substrate transporter"/>
    <property type="match status" value="1"/>
</dbReference>
<feature type="transmembrane region" description="Helical" evidence="6">
    <location>
        <begin position="151"/>
        <end position="169"/>
    </location>
</feature>
<dbReference type="PROSITE" id="PS50850">
    <property type="entry name" value="MFS"/>
    <property type="match status" value="1"/>
</dbReference>
<dbReference type="Gene3D" id="1.20.1250.20">
    <property type="entry name" value="MFS general substrate transporter like domains"/>
    <property type="match status" value="2"/>
</dbReference>
<dbReference type="PANTHER" id="PTHR23508:SF10">
    <property type="entry name" value="CARBOXYLIC ACID TRANSPORTER PROTEIN HOMOLOG"/>
    <property type="match status" value="1"/>
</dbReference>
<keyword evidence="2" id="KW-0813">Transport</keyword>
<dbReference type="InterPro" id="IPR020846">
    <property type="entry name" value="MFS_dom"/>
</dbReference>
<keyword evidence="5 6" id="KW-0472">Membrane</keyword>
<feature type="transmembrane region" description="Helical" evidence="6">
    <location>
        <begin position="300"/>
        <end position="318"/>
    </location>
</feature>
<keyword evidence="3 6" id="KW-0812">Transmembrane</keyword>
<name>A0ABM6RTU8_9FIRM</name>
<feature type="transmembrane region" description="Helical" evidence="6">
    <location>
        <begin position="28"/>
        <end position="52"/>
    </location>
</feature>
<keyword evidence="9" id="KW-1185">Reference proteome</keyword>
<evidence type="ECO:0000256" key="3">
    <source>
        <dbReference type="ARBA" id="ARBA00022692"/>
    </source>
</evidence>
<feature type="transmembrane region" description="Helical" evidence="6">
    <location>
        <begin position="243"/>
        <end position="261"/>
    </location>
</feature>
<feature type="transmembrane region" description="Helical" evidence="6">
    <location>
        <begin position="88"/>
        <end position="112"/>
    </location>
</feature>
<dbReference type="InterPro" id="IPR036259">
    <property type="entry name" value="MFS_trans_sf"/>
</dbReference>
<feature type="domain" description="Major facilitator superfamily (MFS) profile" evidence="7">
    <location>
        <begin position="1"/>
        <end position="393"/>
    </location>
</feature>
<dbReference type="InterPro" id="IPR005829">
    <property type="entry name" value="Sugar_transporter_CS"/>
</dbReference>
<evidence type="ECO:0000313" key="8">
    <source>
        <dbReference type="EMBL" id="AUW94682.1"/>
    </source>
</evidence>
<gene>
    <name evidence="8" type="ORF">BXT84_12605</name>
</gene>
<feature type="transmembrane region" description="Helical" evidence="6">
    <location>
        <begin position="124"/>
        <end position="145"/>
    </location>
</feature>
<dbReference type="InterPro" id="IPR011701">
    <property type="entry name" value="MFS"/>
</dbReference>
<dbReference type="Pfam" id="PF07690">
    <property type="entry name" value="MFS_1"/>
    <property type="match status" value="1"/>
</dbReference>
<protein>
    <recommendedName>
        <fullName evidence="7">Major facilitator superfamily (MFS) profile domain-containing protein</fullName>
    </recommendedName>
</protein>
<evidence type="ECO:0000256" key="1">
    <source>
        <dbReference type="ARBA" id="ARBA00004651"/>
    </source>
</evidence>
<keyword evidence="4 6" id="KW-1133">Transmembrane helix</keyword>
<sequence>MAVGAGIFIGTYDMGALSVVLPDIVKQWHIATAAITMLGTSTFIGMIIGSLISGLLADKWGRRIILLLDFVAYGIAAMMSAFSPNFLWLAAMRVVVGIGVGADFAVAFPYLVEYAGQLRGRVMAWAMWAANFGMLIAYGVGALALRYPGGWRVPLFVGALLVVPVLWVRHKIPESAAWRAHHAASWSDIKNIVHHAQYRKSVLLSSVTWLSYQVSDQGLTLFLPLMLVTVFGTTASGAAWHSVLVKAITIPAALVTVALIDRWGRRPLQIWGFLGRALGLIGLGTLLICEPGPLRQYPLWQYSAWLLLVIAYGFGALGPDKTTVITAAEQIPTQWRATAQAIAEASGRIGGIIGIVGYSLLTPWWGPGSGLLFFGAMALVGTIISQRTLPETKNLVLASASESS</sequence>